<dbReference type="AlphaFoldDB" id="A0A4U1CQA9"/>
<keyword evidence="2" id="KW-1185">Reference proteome</keyword>
<sequence length="107" mass="12488">MQKLGLAKKVALPPDEEFISFIAEAMELNEKGIKVVAPKSERPKVLETPDYFLAKLEQNPQAKSDSFRKEYIAWINEAKTEATRQKRIDEALEWIAEGKLRFWKYMK</sequence>
<organism evidence="1 2">
    <name type="scientific">Pedobacter frigoris</name>
    <dbReference type="NCBI Taxonomy" id="2571272"/>
    <lineage>
        <taxon>Bacteria</taxon>
        <taxon>Pseudomonadati</taxon>
        <taxon>Bacteroidota</taxon>
        <taxon>Sphingobacteriia</taxon>
        <taxon>Sphingobacteriales</taxon>
        <taxon>Sphingobacteriaceae</taxon>
        <taxon>Pedobacter</taxon>
    </lineage>
</organism>
<dbReference type="Pfam" id="PF13376">
    <property type="entry name" value="OmdA"/>
    <property type="match status" value="1"/>
</dbReference>
<evidence type="ECO:0000313" key="2">
    <source>
        <dbReference type="Proteomes" id="UP000307244"/>
    </source>
</evidence>
<name>A0A4U1CQA9_9SPHI</name>
<reference evidence="1 2" key="1">
    <citation type="submission" date="2019-04" db="EMBL/GenBank/DDBJ databases">
        <title>Pedobacter sp. RP-3-15 sp. nov., isolated from Arctic soil.</title>
        <authorList>
            <person name="Dahal R.H."/>
            <person name="Kim D.-U."/>
        </authorList>
    </citation>
    <scope>NUCLEOTIDE SEQUENCE [LARGE SCALE GENOMIC DNA]</scope>
    <source>
        <strain evidence="1 2">RP-3-15</strain>
    </source>
</reference>
<accession>A0A4U1CQA9</accession>
<evidence type="ECO:0000313" key="1">
    <source>
        <dbReference type="EMBL" id="TKC07715.1"/>
    </source>
</evidence>
<protein>
    <submittedName>
        <fullName evidence="1">Uncharacterized protein</fullName>
    </submittedName>
</protein>
<dbReference type="OrthoDB" id="9800461at2"/>
<dbReference type="Proteomes" id="UP000307244">
    <property type="component" value="Unassembled WGS sequence"/>
</dbReference>
<proteinExistence type="predicted"/>
<comment type="caution">
    <text evidence="1">The sequence shown here is derived from an EMBL/GenBank/DDBJ whole genome shotgun (WGS) entry which is preliminary data.</text>
</comment>
<dbReference type="EMBL" id="SWBQ01000002">
    <property type="protein sequence ID" value="TKC07715.1"/>
    <property type="molecule type" value="Genomic_DNA"/>
</dbReference>
<gene>
    <name evidence="1" type="ORF">FA047_09065</name>
</gene>